<accession>A0ABS6JLP8</accession>
<protein>
    <recommendedName>
        <fullName evidence="1">Phosphoribosyltransferase domain-containing protein</fullName>
    </recommendedName>
</protein>
<reference evidence="2 3" key="1">
    <citation type="submission" date="2021-06" db="EMBL/GenBank/DDBJ databases">
        <title>Bacillus sp. RD4P76, an endophyte from a halophyte.</title>
        <authorList>
            <person name="Sun J.-Q."/>
        </authorList>
    </citation>
    <scope>NUCLEOTIDE SEQUENCE [LARGE SCALE GENOMIC DNA]</scope>
    <source>
        <strain evidence="2 3">CGMCC 1.15917</strain>
    </source>
</reference>
<organism evidence="2 3">
    <name type="scientific">Evansella tamaricis</name>
    <dbReference type="NCBI Taxonomy" id="2069301"/>
    <lineage>
        <taxon>Bacteria</taxon>
        <taxon>Bacillati</taxon>
        <taxon>Bacillota</taxon>
        <taxon>Bacilli</taxon>
        <taxon>Bacillales</taxon>
        <taxon>Bacillaceae</taxon>
        <taxon>Evansella</taxon>
    </lineage>
</organism>
<evidence type="ECO:0000259" key="1">
    <source>
        <dbReference type="Pfam" id="PF00156"/>
    </source>
</evidence>
<keyword evidence="3" id="KW-1185">Reference proteome</keyword>
<dbReference type="InterPro" id="IPR000836">
    <property type="entry name" value="PRTase_dom"/>
</dbReference>
<proteinExistence type="predicted"/>
<dbReference type="Pfam" id="PF00156">
    <property type="entry name" value="Pribosyltran"/>
    <property type="match status" value="1"/>
</dbReference>
<name>A0ABS6JLP8_9BACI</name>
<dbReference type="PANTHER" id="PTHR47505">
    <property type="entry name" value="DNA UTILIZATION PROTEIN YHGH"/>
    <property type="match status" value="1"/>
</dbReference>
<evidence type="ECO:0000313" key="3">
    <source>
        <dbReference type="Proteomes" id="UP000784880"/>
    </source>
</evidence>
<dbReference type="CDD" id="cd06223">
    <property type="entry name" value="PRTases_typeI"/>
    <property type="match status" value="1"/>
</dbReference>
<sequence>MERVSMGEQKQSKRGREERIASLEGAFQLAELAGGGCLKGKRVLIVDDIYTTGATIRSAAGVLYAGGAAEVCAVTVARSVGKSSAGGQ</sequence>
<dbReference type="Proteomes" id="UP000784880">
    <property type="component" value="Unassembled WGS sequence"/>
</dbReference>
<evidence type="ECO:0000313" key="2">
    <source>
        <dbReference type="EMBL" id="MBU9714589.1"/>
    </source>
</evidence>
<dbReference type="PANTHER" id="PTHR47505:SF1">
    <property type="entry name" value="DNA UTILIZATION PROTEIN YHGH"/>
    <property type="match status" value="1"/>
</dbReference>
<dbReference type="EMBL" id="JAHQCS010000179">
    <property type="protein sequence ID" value="MBU9714589.1"/>
    <property type="molecule type" value="Genomic_DNA"/>
</dbReference>
<feature type="domain" description="Phosphoribosyltransferase" evidence="1">
    <location>
        <begin position="36"/>
        <end position="78"/>
    </location>
</feature>
<comment type="caution">
    <text evidence="2">The sequence shown here is derived from an EMBL/GenBank/DDBJ whole genome shotgun (WGS) entry which is preliminary data.</text>
</comment>
<gene>
    <name evidence="2" type="ORF">KS419_22860</name>
</gene>
<dbReference type="InterPro" id="IPR051910">
    <property type="entry name" value="ComF/GntX_DNA_util-trans"/>
</dbReference>